<gene>
    <name evidence="1" type="ORF">AB1471_16640</name>
</gene>
<sequence>MVSEGWGPFNDSLKYGYGTFEKPYLGEPFVEWEKQTFNYDEGVQPSVAALDNQLFLKVHKSQWNSHLWQSVNKSAYGRSMEPLGDPYKYEDNGSGNPVSLQLNNGFILNMFDDRNSDKAWFKTGTLNSSHGTSVDWTSPNVSDFEGENMDVVQLQNGYLLSVHQDPNSNKIRYSMGRYKYEGSDRVVWWQYF</sequence>
<evidence type="ECO:0000313" key="1">
    <source>
        <dbReference type="EMBL" id="MEW9503395.1"/>
    </source>
</evidence>
<keyword evidence="2" id="KW-1185">Reference proteome</keyword>
<protein>
    <submittedName>
        <fullName evidence="1">Uncharacterized protein</fullName>
    </submittedName>
</protein>
<reference evidence="1 2" key="1">
    <citation type="journal article" date="1979" name="Int. J. Syst. Evol. Microbiol.">
        <title>Bacillus globisporus subsp. marinus subsp. nov.</title>
        <authorList>
            <person name="Liu H."/>
        </authorList>
    </citation>
    <scope>NUCLEOTIDE SEQUENCE [LARGE SCALE GENOMIC DNA]</scope>
    <source>
        <strain evidence="1 2">DSM 1297</strain>
    </source>
</reference>
<accession>A0ABV3Q7N8</accession>
<dbReference type="Proteomes" id="UP001556040">
    <property type="component" value="Unassembled WGS sequence"/>
</dbReference>
<name>A0ABV3Q7N8_9BACL</name>
<proteinExistence type="predicted"/>
<evidence type="ECO:0000313" key="2">
    <source>
        <dbReference type="Proteomes" id="UP001556040"/>
    </source>
</evidence>
<comment type="caution">
    <text evidence="1">The sequence shown here is derived from an EMBL/GenBank/DDBJ whole genome shotgun (WGS) entry which is preliminary data.</text>
</comment>
<organism evidence="1 2">
    <name type="scientific">Jeotgalibacillus marinus</name>
    <dbReference type="NCBI Taxonomy" id="86667"/>
    <lineage>
        <taxon>Bacteria</taxon>
        <taxon>Bacillati</taxon>
        <taxon>Bacillota</taxon>
        <taxon>Bacilli</taxon>
        <taxon>Bacillales</taxon>
        <taxon>Caryophanaceae</taxon>
        <taxon>Jeotgalibacillus</taxon>
    </lineage>
</organism>
<dbReference type="EMBL" id="JBFMIA010000043">
    <property type="protein sequence ID" value="MEW9503395.1"/>
    <property type="molecule type" value="Genomic_DNA"/>
</dbReference>
<dbReference type="RefSeq" id="WP_367780881.1">
    <property type="nucleotide sequence ID" value="NZ_JBFMIA010000043.1"/>
</dbReference>